<name>A0A366F0N0_9HYPH</name>
<evidence type="ECO:0000256" key="1">
    <source>
        <dbReference type="SAM" id="Phobius"/>
    </source>
</evidence>
<keyword evidence="1" id="KW-0472">Membrane</keyword>
<comment type="caution">
    <text evidence="2">The sequence shown here is derived from an EMBL/GenBank/DDBJ whole genome shotgun (WGS) entry which is preliminary data.</text>
</comment>
<keyword evidence="3" id="KW-1185">Reference proteome</keyword>
<gene>
    <name evidence="2" type="ORF">DFR50_12667</name>
</gene>
<feature type="transmembrane region" description="Helical" evidence="1">
    <location>
        <begin position="12"/>
        <end position="35"/>
    </location>
</feature>
<dbReference type="AlphaFoldDB" id="A0A366F0N0"/>
<keyword evidence="1" id="KW-1133">Transmembrane helix</keyword>
<sequence length="77" mass="8232">MTIDLRRREHSLFGSASMTAHVARGAVAALLLTWATVGEDSHPWASLAAGAVALVALRGCPVCWTIGLFETMRAKRP</sequence>
<evidence type="ECO:0008006" key="4">
    <source>
        <dbReference type="Google" id="ProtNLM"/>
    </source>
</evidence>
<evidence type="ECO:0000313" key="3">
    <source>
        <dbReference type="Proteomes" id="UP000253529"/>
    </source>
</evidence>
<accession>A0A366F0N0</accession>
<evidence type="ECO:0000313" key="2">
    <source>
        <dbReference type="EMBL" id="RBP08222.1"/>
    </source>
</evidence>
<keyword evidence="1" id="KW-0812">Transmembrane</keyword>
<feature type="transmembrane region" description="Helical" evidence="1">
    <location>
        <begin position="47"/>
        <end position="69"/>
    </location>
</feature>
<dbReference type="EMBL" id="QNRK01000026">
    <property type="protein sequence ID" value="RBP08222.1"/>
    <property type="molecule type" value="Genomic_DNA"/>
</dbReference>
<organism evidence="2 3">
    <name type="scientific">Roseiarcus fermentans</name>
    <dbReference type="NCBI Taxonomy" id="1473586"/>
    <lineage>
        <taxon>Bacteria</taxon>
        <taxon>Pseudomonadati</taxon>
        <taxon>Pseudomonadota</taxon>
        <taxon>Alphaproteobacteria</taxon>
        <taxon>Hyphomicrobiales</taxon>
        <taxon>Roseiarcaceae</taxon>
        <taxon>Roseiarcus</taxon>
    </lineage>
</organism>
<dbReference type="Proteomes" id="UP000253529">
    <property type="component" value="Unassembled WGS sequence"/>
</dbReference>
<dbReference type="RefSeq" id="WP_113891261.1">
    <property type="nucleotide sequence ID" value="NZ_QNRK01000026.1"/>
</dbReference>
<protein>
    <recommendedName>
        <fullName evidence="4">DUF2892 family protein</fullName>
    </recommendedName>
</protein>
<reference evidence="2 3" key="1">
    <citation type="submission" date="2018-06" db="EMBL/GenBank/DDBJ databases">
        <title>Genomic Encyclopedia of Type Strains, Phase IV (KMG-IV): sequencing the most valuable type-strain genomes for metagenomic binning, comparative biology and taxonomic classification.</title>
        <authorList>
            <person name="Goeker M."/>
        </authorList>
    </citation>
    <scope>NUCLEOTIDE SEQUENCE [LARGE SCALE GENOMIC DNA]</scope>
    <source>
        <strain evidence="2 3">DSM 24875</strain>
    </source>
</reference>
<proteinExistence type="predicted"/>